<dbReference type="Proteomes" id="UP000660708">
    <property type="component" value="Unassembled WGS sequence"/>
</dbReference>
<keyword evidence="1" id="KW-1133">Transmembrane helix</keyword>
<comment type="caution">
    <text evidence="2">The sequence shown here is derived from an EMBL/GenBank/DDBJ whole genome shotgun (WGS) entry which is preliminary data.</text>
</comment>
<reference evidence="2 3" key="1">
    <citation type="submission" date="2015-06" db="EMBL/GenBank/DDBJ databases">
        <title>Genome sequence of Pseudoalteromonas peptidolytica.</title>
        <authorList>
            <person name="Xie B.-B."/>
            <person name="Rong J.-C."/>
            <person name="Qin Q.-L."/>
            <person name="Zhang Y.-Z."/>
        </authorList>
    </citation>
    <scope>NUCLEOTIDE SEQUENCE [LARGE SCALE GENOMIC DNA]</scope>
    <source>
        <strain evidence="2 3">F12-50-A1</strain>
    </source>
</reference>
<gene>
    <name evidence="2" type="ORF">PPEP_a1913</name>
</gene>
<sequence length="42" mass="4814">MVVLVFHANQYIYQLAFILAQFEGVNLILAALKVSYLEQKTI</sequence>
<name>A0A8I0MWY3_9GAMM</name>
<dbReference type="AlphaFoldDB" id="A0A8I0MWY3"/>
<keyword evidence="1" id="KW-0472">Membrane</keyword>
<dbReference type="EMBL" id="AQHF01000026">
    <property type="protein sequence ID" value="MBE0347454.1"/>
    <property type="molecule type" value="Genomic_DNA"/>
</dbReference>
<keyword evidence="1" id="KW-0812">Transmembrane</keyword>
<organism evidence="2 3">
    <name type="scientific">Pseudoalteromonas peptidolytica F12-50-A1</name>
    <dbReference type="NCBI Taxonomy" id="1315280"/>
    <lineage>
        <taxon>Bacteria</taxon>
        <taxon>Pseudomonadati</taxon>
        <taxon>Pseudomonadota</taxon>
        <taxon>Gammaproteobacteria</taxon>
        <taxon>Alteromonadales</taxon>
        <taxon>Pseudoalteromonadaceae</taxon>
        <taxon>Pseudoalteromonas</taxon>
    </lineage>
</organism>
<evidence type="ECO:0000256" key="1">
    <source>
        <dbReference type="SAM" id="Phobius"/>
    </source>
</evidence>
<proteinExistence type="predicted"/>
<accession>A0A8I0MWY3</accession>
<protein>
    <submittedName>
        <fullName evidence="2">Uncharacterized protein</fullName>
    </submittedName>
</protein>
<evidence type="ECO:0000313" key="2">
    <source>
        <dbReference type="EMBL" id="MBE0347454.1"/>
    </source>
</evidence>
<keyword evidence="3" id="KW-1185">Reference proteome</keyword>
<evidence type="ECO:0000313" key="3">
    <source>
        <dbReference type="Proteomes" id="UP000660708"/>
    </source>
</evidence>
<feature type="transmembrane region" description="Helical" evidence="1">
    <location>
        <begin position="12"/>
        <end position="32"/>
    </location>
</feature>